<dbReference type="FunFam" id="3.30.497.10:FF:000001">
    <property type="entry name" value="Serine protease inhibitor"/>
    <property type="match status" value="1"/>
</dbReference>
<evidence type="ECO:0000256" key="3">
    <source>
        <dbReference type="ARBA" id="ARBA00023180"/>
    </source>
</evidence>
<dbReference type="GO" id="GO:0004867">
    <property type="term" value="F:serine-type endopeptidase inhibitor activity"/>
    <property type="evidence" value="ECO:0007669"/>
    <property type="project" value="InterPro"/>
</dbReference>
<dbReference type="InterPro" id="IPR042185">
    <property type="entry name" value="Serpin_sf_2"/>
</dbReference>
<proteinExistence type="inferred from homology"/>
<dbReference type="Gene3D" id="3.30.497.10">
    <property type="entry name" value="Antithrombin, subunit I, domain 2"/>
    <property type="match status" value="1"/>
</dbReference>
<dbReference type="Proteomes" id="UP000503349">
    <property type="component" value="Chromosome 18"/>
</dbReference>
<reference evidence="6 7" key="1">
    <citation type="submission" date="2019-02" db="EMBL/GenBank/DDBJ databases">
        <title>Opniocepnalus argus genome.</title>
        <authorList>
            <person name="Zhou C."/>
            <person name="Xiao S."/>
        </authorList>
    </citation>
    <scope>NUCLEOTIDE SEQUENCE [LARGE SCALE GENOMIC DNA]</scope>
    <source>
        <strain evidence="6">OARG1902GOOAL</strain>
        <tissue evidence="6">Muscle</tissue>
    </source>
</reference>
<feature type="domain" description="Serpin" evidence="5">
    <location>
        <begin position="61"/>
        <end position="416"/>
    </location>
</feature>
<dbReference type="SUPFAM" id="SSF56574">
    <property type="entry name" value="Serpins"/>
    <property type="match status" value="1"/>
</dbReference>
<name>A0A6G1QIT7_CHAAH</name>
<keyword evidence="3" id="KW-0325">Glycoprotein</keyword>
<dbReference type="SMART" id="SM00093">
    <property type="entry name" value="SERPIN"/>
    <property type="match status" value="1"/>
</dbReference>
<dbReference type="EMBL" id="CM015729">
    <property type="protein sequence ID" value="KAF3702610.1"/>
    <property type="molecule type" value="Genomic_DNA"/>
</dbReference>
<organism evidence="6 7">
    <name type="scientific">Channa argus</name>
    <name type="common">Northern snakehead</name>
    <name type="synonym">Ophicephalus argus</name>
    <dbReference type="NCBI Taxonomy" id="215402"/>
    <lineage>
        <taxon>Eukaryota</taxon>
        <taxon>Metazoa</taxon>
        <taxon>Chordata</taxon>
        <taxon>Craniata</taxon>
        <taxon>Vertebrata</taxon>
        <taxon>Euteleostomi</taxon>
        <taxon>Actinopterygii</taxon>
        <taxon>Neopterygii</taxon>
        <taxon>Teleostei</taxon>
        <taxon>Neoteleostei</taxon>
        <taxon>Acanthomorphata</taxon>
        <taxon>Anabantaria</taxon>
        <taxon>Anabantiformes</taxon>
        <taxon>Channoidei</taxon>
        <taxon>Channidae</taxon>
        <taxon>Channa</taxon>
    </lineage>
</organism>
<dbReference type="InterPro" id="IPR042178">
    <property type="entry name" value="Serpin_sf_1"/>
</dbReference>
<dbReference type="PANTHER" id="PTHR11461:SF363">
    <property type="entry name" value="SERINE (OR CYSTEINE) PROTEINASE INHIBITOR, CLADE A (ALPHA-1 ANTIPROTEINASE, ANTITRYPSIN), MEMBER 1, LIKE PRECURSOR-RELATED"/>
    <property type="match status" value="1"/>
</dbReference>
<evidence type="ECO:0000313" key="6">
    <source>
        <dbReference type="EMBL" id="KAF3702610.1"/>
    </source>
</evidence>
<dbReference type="Gene3D" id="2.30.39.10">
    <property type="entry name" value="Alpha-1-antitrypsin, domain 1"/>
    <property type="match status" value="1"/>
</dbReference>
<sequence length="419" mass="46672">MQTASRRTLVAAKMPGAFAVSTLTALLLSVTWADHHQHPLPHIEAELNCLKLSPFNADFAFALYKRLNAQTAAGHNIFFSPLGISTALSMLSAGASGETHSQLFSTLGYSTLNQTQVNNAYENLLHMLGQSHELEQLNVGNAVALRSNFSPLEKFLKVVRHYYSAEIFKVDLNKPDEAAAEINTFISNKTHDKIKDAVKEIDPDMVMLLINYVYFKAEWKKPFNRDLTTKADFNVNTATKVQVDMMMDTDFYDIYMDAVNHTTVIKLPYKGNTSMMIVLPDEGKMEEVEGFISKDHMRHWHNSLSKHHVDLYLPKFSISTEASLKETLQEMGITDAFGDQADFSGVSDTDRMKVSQVTHNAALSVTEMGTEAAAATIVTGVATSLPLTLKVDRPFLVCIWDHSIRSLLFMGKINNPTAM</sequence>
<reference evidence="7" key="2">
    <citation type="submission" date="2019-02" db="EMBL/GenBank/DDBJ databases">
        <title>Opniocepnalus argus Var Kimnra genome.</title>
        <authorList>
            <person name="Zhou C."/>
            <person name="Xiao S."/>
        </authorList>
    </citation>
    <scope>NUCLEOTIDE SEQUENCE [LARGE SCALE GENOMIC DNA]</scope>
</reference>
<dbReference type="GO" id="GO:0005615">
    <property type="term" value="C:extracellular space"/>
    <property type="evidence" value="ECO:0007669"/>
    <property type="project" value="InterPro"/>
</dbReference>
<evidence type="ECO:0000256" key="2">
    <source>
        <dbReference type="ARBA" id="ARBA00022729"/>
    </source>
</evidence>
<accession>A0A6G1QIT7</accession>
<dbReference type="InterPro" id="IPR023796">
    <property type="entry name" value="Serpin_dom"/>
</dbReference>
<dbReference type="Pfam" id="PF00079">
    <property type="entry name" value="Serpin"/>
    <property type="match status" value="1"/>
</dbReference>
<evidence type="ECO:0000256" key="4">
    <source>
        <dbReference type="RuleBase" id="RU000411"/>
    </source>
</evidence>
<gene>
    <name evidence="6" type="ORF">EXN66_Car018298</name>
</gene>
<evidence type="ECO:0000256" key="1">
    <source>
        <dbReference type="ARBA" id="ARBA00009500"/>
    </source>
</evidence>
<dbReference type="PANTHER" id="PTHR11461">
    <property type="entry name" value="SERINE PROTEASE INHIBITOR, SERPIN"/>
    <property type="match status" value="1"/>
</dbReference>
<dbReference type="AlphaFoldDB" id="A0A6G1QIT7"/>
<protein>
    <submittedName>
        <fullName evidence="6">Alpha-1-antitrypsin-like protein</fullName>
    </submittedName>
</protein>
<dbReference type="InterPro" id="IPR036186">
    <property type="entry name" value="Serpin_sf"/>
</dbReference>
<evidence type="ECO:0000313" key="7">
    <source>
        <dbReference type="Proteomes" id="UP000503349"/>
    </source>
</evidence>
<dbReference type="InterPro" id="IPR023795">
    <property type="entry name" value="Serpin_CS"/>
</dbReference>
<keyword evidence="2" id="KW-0732">Signal</keyword>
<dbReference type="FunFam" id="2.30.39.10:FF:000003">
    <property type="entry name" value="alpha-1-antitrypsin isoform X1"/>
    <property type="match status" value="1"/>
</dbReference>
<evidence type="ECO:0000259" key="5">
    <source>
        <dbReference type="SMART" id="SM00093"/>
    </source>
</evidence>
<comment type="similarity">
    <text evidence="1 4">Belongs to the serpin family.</text>
</comment>
<dbReference type="Gene3D" id="2.10.310.10">
    <property type="entry name" value="Serpins superfamily"/>
    <property type="match status" value="1"/>
</dbReference>
<dbReference type="PROSITE" id="PS00284">
    <property type="entry name" value="SERPIN"/>
    <property type="match status" value="1"/>
</dbReference>
<keyword evidence="7" id="KW-1185">Reference proteome</keyword>
<dbReference type="InterPro" id="IPR000215">
    <property type="entry name" value="Serpin_fam"/>
</dbReference>
<dbReference type="FunFam" id="2.10.310.10:FF:000001">
    <property type="entry name" value="Serpin family A member 1"/>
    <property type="match status" value="1"/>
</dbReference>